<proteinExistence type="predicted"/>
<keyword evidence="5" id="KW-1185">Reference proteome</keyword>
<protein>
    <submittedName>
        <fullName evidence="4">Response regulator receiver domain-containing protein</fullName>
    </submittedName>
</protein>
<keyword evidence="1 2" id="KW-0597">Phosphoprotein</keyword>
<dbReference type="PANTHER" id="PTHR44591">
    <property type="entry name" value="STRESS RESPONSE REGULATOR PROTEIN 1"/>
    <property type="match status" value="1"/>
</dbReference>
<dbReference type="Gene3D" id="3.40.50.2300">
    <property type="match status" value="1"/>
</dbReference>
<reference evidence="4 5" key="1">
    <citation type="submission" date="2016-10" db="EMBL/GenBank/DDBJ databases">
        <authorList>
            <person name="de Groot N.N."/>
        </authorList>
    </citation>
    <scope>NUCLEOTIDE SEQUENCE [LARGE SCALE GENOMIC DNA]</scope>
    <source>
        <strain evidence="4 5">CGMCC 1.10457</strain>
    </source>
</reference>
<dbReference type="InterPro" id="IPR013971">
    <property type="entry name" value="HalX_domain"/>
</dbReference>
<organism evidence="4 5">
    <name type="scientific">Halomicrobium zhouii</name>
    <dbReference type="NCBI Taxonomy" id="767519"/>
    <lineage>
        <taxon>Archaea</taxon>
        <taxon>Methanobacteriati</taxon>
        <taxon>Methanobacteriota</taxon>
        <taxon>Stenosarchaea group</taxon>
        <taxon>Halobacteria</taxon>
        <taxon>Halobacteriales</taxon>
        <taxon>Haloarculaceae</taxon>
        <taxon>Halomicrobium</taxon>
    </lineage>
</organism>
<feature type="domain" description="Response regulatory" evidence="3">
    <location>
        <begin position="9"/>
        <end position="118"/>
    </location>
</feature>
<evidence type="ECO:0000313" key="4">
    <source>
        <dbReference type="EMBL" id="SFR92728.1"/>
    </source>
</evidence>
<evidence type="ECO:0000313" key="5">
    <source>
        <dbReference type="Proteomes" id="UP000199062"/>
    </source>
</evidence>
<feature type="modified residue" description="4-aspartylphosphate" evidence="2">
    <location>
        <position position="56"/>
    </location>
</feature>
<dbReference type="STRING" id="767519.SAMN05216559_1136"/>
<dbReference type="RefSeq" id="WP_089814688.1">
    <property type="nucleotide sequence ID" value="NZ_FOZK01000001.1"/>
</dbReference>
<dbReference type="PROSITE" id="PS50110">
    <property type="entry name" value="RESPONSE_REGULATORY"/>
    <property type="match status" value="1"/>
</dbReference>
<accession>A0A1I6KP08</accession>
<dbReference type="GO" id="GO:0000160">
    <property type="term" value="P:phosphorelay signal transduction system"/>
    <property type="evidence" value="ECO:0007669"/>
    <property type="project" value="InterPro"/>
</dbReference>
<dbReference type="OrthoDB" id="86314at2157"/>
<dbReference type="AlphaFoldDB" id="A0A1I6KP08"/>
<dbReference type="InterPro" id="IPR001789">
    <property type="entry name" value="Sig_transdc_resp-reg_receiver"/>
</dbReference>
<dbReference type="SUPFAM" id="SSF52172">
    <property type="entry name" value="CheY-like"/>
    <property type="match status" value="1"/>
</dbReference>
<dbReference type="PANTHER" id="PTHR44591:SF3">
    <property type="entry name" value="RESPONSE REGULATORY DOMAIN-CONTAINING PROTEIN"/>
    <property type="match status" value="1"/>
</dbReference>
<dbReference type="SMART" id="SM00448">
    <property type="entry name" value="REC"/>
    <property type="match status" value="1"/>
</dbReference>
<evidence type="ECO:0000256" key="1">
    <source>
        <dbReference type="ARBA" id="ARBA00022553"/>
    </source>
</evidence>
<dbReference type="EMBL" id="FOZK01000001">
    <property type="protein sequence ID" value="SFR92728.1"/>
    <property type="molecule type" value="Genomic_DNA"/>
</dbReference>
<dbReference type="Pfam" id="PF00072">
    <property type="entry name" value="Response_reg"/>
    <property type="match status" value="1"/>
</dbReference>
<dbReference type="Proteomes" id="UP000199062">
    <property type="component" value="Unassembled WGS sequence"/>
</dbReference>
<sequence length="190" mass="21380">MTTTNRSGRVLVVDDERAVADLYANWLEPDHDVQVAYDGNQALELATDDVDVVFLDRQMPGQSGDEVLEVLDERGFDCRIVMVTAVDPGFDIVEMPFDDYLIKPVTREALTESVADMLTRDTYDEQMQEYFALVSKKATLDAQKSRAELAESEAYAEITTRVDEFRNRVDETAAQVTSFEGLFYELPGGN</sequence>
<evidence type="ECO:0000259" key="3">
    <source>
        <dbReference type="PROSITE" id="PS50110"/>
    </source>
</evidence>
<evidence type="ECO:0000256" key="2">
    <source>
        <dbReference type="PROSITE-ProRule" id="PRU00169"/>
    </source>
</evidence>
<dbReference type="Pfam" id="PF08663">
    <property type="entry name" value="HalX"/>
    <property type="match status" value="1"/>
</dbReference>
<gene>
    <name evidence="4" type="ORF">SAMN05216559_1136</name>
</gene>
<dbReference type="CDD" id="cd00156">
    <property type="entry name" value="REC"/>
    <property type="match status" value="1"/>
</dbReference>
<dbReference type="InterPro" id="IPR050595">
    <property type="entry name" value="Bact_response_regulator"/>
</dbReference>
<name>A0A1I6KP08_9EURY</name>
<dbReference type="InterPro" id="IPR011006">
    <property type="entry name" value="CheY-like_superfamily"/>
</dbReference>